<dbReference type="Proteomes" id="UP000824881">
    <property type="component" value="Unassembled WGS sequence"/>
</dbReference>
<evidence type="ECO:0000313" key="1">
    <source>
        <dbReference type="EMBL" id="KAG9220426.1"/>
    </source>
</evidence>
<evidence type="ECO:0000313" key="2">
    <source>
        <dbReference type="Proteomes" id="UP000824881"/>
    </source>
</evidence>
<proteinExistence type="predicted"/>
<dbReference type="EMBL" id="WQMT02000007">
    <property type="protein sequence ID" value="KAG9220426.1"/>
    <property type="molecule type" value="Genomic_DNA"/>
</dbReference>
<sequence length="840" mass="90940">MTSSSPILPLPFKFRRKSSSASEGPSSPVQSWFQASTSSSPLSSPPASSSPPPISPYSAKGQNYAHINTSPQIQSDFNLRNASDVIDDMSMVWGPDYRWNSSIKSPPTHCRLPSFRSSFPSDDELPSSDYEMSDYSEDTRSKCEPISRPRPTVVPENVFYSDSEEETNQDDNAFEFNYSDIRSTYFDTSAERGRWKSDPMPYRWLRSSAPVTSTPTSFENSLRRDSERRANFHEATEQASLVTKVISPEEQDPSPVSSGDCLEDSSLLQQSPMPSSEATTNATEIICPFSPLPPSSPPIPPTTDSPYARSPSPISLSPLADAPSTSIPTQSLVPCDASDATQSSEGGALSSHDEKNVTGDGCSDLGSQGSQDMDHSCDAVLGPIPSNEPPFSSADLINPILASLSAEESHQLPAQVTAYTSEFDEDDSLSTISSLSPVSSRSSSPLSSIHDDEDCHPMVVVASSDSLSLSRKDMSELLRADIEMSDVSSSIPPSVALPSCPSVQDDDKENRKVEKAKVKSARPKPAKPIASHTDIEHAASETSGHRNTTPAPAPKKAKRKPKDASLEEGPSRKKARVSSTPAEELTSTSKGKARKPKAKMSKDTGGLDESATVKPRKSKAASVVNESTHAGQKQPMKRPKPSKVSVSDPGPSKPLRRSLSPSDHSDGCKPSPSAQQTSESHATSVQQPTTPSEQPSEPIDTTHDAEICGLIIESLALSRASAQAISTLYGAIMRARPTLQAQRSEDEWMDVFQRVLSSGDEAEGGSGIFGKVESSGKDDADRPLEAKWFYVPEKDEDQERATVIRSMMPRPGKRSVTKKYKQYYYQPLGKISRWDPEDEL</sequence>
<reference evidence="1 2" key="1">
    <citation type="journal article" date="2021" name="Appl. Environ. Microbiol.">
        <title>Genetic linkage and physical mapping for an oyster mushroom Pleurotus cornucopiae and QTL analysis for the trait cap color.</title>
        <authorList>
            <person name="Zhang Y."/>
            <person name="Gao W."/>
            <person name="Sonnenberg A."/>
            <person name="Chen Q."/>
            <person name="Zhang J."/>
            <person name="Huang C."/>
        </authorList>
    </citation>
    <scope>NUCLEOTIDE SEQUENCE [LARGE SCALE GENOMIC DNA]</scope>
    <source>
        <strain evidence="1">CCMSSC00406</strain>
    </source>
</reference>
<protein>
    <submittedName>
        <fullName evidence="1">Uncharacterized protein</fullName>
    </submittedName>
</protein>
<name>A0ACB7IS24_PLECO</name>
<comment type="caution">
    <text evidence="1">The sequence shown here is derived from an EMBL/GenBank/DDBJ whole genome shotgun (WGS) entry which is preliminary data.</text>
</comment>
<gene>
    <name evidence="1" type="ORF">CCMSSC00406_0003882</name>
</gene>
<organism evidence="1 2">
    <name type="scientific">Pleurotus cornucopiae</name>
    <name type="common">Cornucopia mushroom</name>
    <dbReference type="NCBI Taxonomy" id="5321"/>
    <lineage>
        <taxon>Eukaryota</taxon>
        <taxon>Fungi</taxon>
        <taxon>Dikarya</taxon>
        <taxon>Basidiomycota</taxon>
        <taxon>Agaricomycotina</taxon>
        <taxon>Agaricomycetes</taxon>
        <taxon>Agaricomycetidae</taxon>
        <taxon>Agaricales</taxon>
        <taxon>Pleurotineae</taxon>
        <taxon>Pleurotaceae</taxon>
        <taxon>Pleurotus</taxon>
    </lineage>
</organism>
<accession>A0ACB7IS24</accession>
<keyword evidence="2" id="KW-1185">Reference proteome</keyword>